<dbReference type="Pfam" id="PF00067">
    <property type="entry name" value="p450"/>
    <property type="match status" value="2"/>
</dbReference>
<evidence type="ECO:0000256" key="2">
    <source>
        <dbReference type="ARBA" id="ARBA00003690"/>
    </source>
</evidence>
<keyword evidence="8" id="KW-0256">Endoplasmic reticulum</keyword>
<dbReference type="FunFam" id="1.10.630.10:FF:000042">
    <property type="entry name" value="Cytochrome P450"/>
    <property type="match status" value="1"/>
</dbReference>
<dbReference type="GO" id="GO:0008395">
    <property type="term" value="F:steroid hydroxylase activity"/>
    <property type="evidence" value="ECO:0007669"/>
    <property type="project" value="TreeGrafter"/>
</dbReference>
<keyword evidence="11 15" id="KW-0408">Iron</keyword>
<organism evidence="18 19">
    <name type="scientific">Nephila pilipes</name>
    <name type="common">Giant wood spider</name>
    <name type="synonym">Nephila maculata</name>
    <dbReference type="NCBI Taxonomy" id="299642"/>
    <lineage>
        <taxon>Eukaryota</taxon>
        <taxon>Metazoa</taxon>
        <taxon>Ecdysozoa</taxon>
        <taxon>Arthropoda</taxon>
        <taxon>Chelicerata</taxon>
        <taxon>Arachnida</taxon>
        <taxon>Araneae</taxon>
        <taxon>Araneomorphae</taxon>
        <taxon>Entelegynae</taxon>
        <taxon>Araneoidea</taxon>
        <taxon>Nephilidae</taxon>
        <taxon>Nephila</taxon>
    </lineage>
</organism>
<evidence type="ECO:0000256" key="3">
    <source>
        <dbReference type="ARBA" id="ARBA00004174"/>
    </source>
</evidence>
<evidence type="ECO:0000256" key="5">
    <source>
        <dbReference type="ARBA" id="ARBA00010617"/>
    </source>
</evidence>
<dbReference type="InterPro" id="IPR017972">
    <property type="entry name" value="Cyt_P450_CS"/>
</dbReference>
<keyword evidence="17" id="KW-1133">Transmembrane helix</keyword>
<evidence type="ECO:0000313" key="19">
    <source>
        <dbReference type="Proteomes" id="UP000887013"/>
    </source>
</evidence>
<comment type="caution">
    <text evidence="18">The sequence shown here is derived from an EMBL/GenBank/DDBJ whole genome shotgun (WGS) entry which is preliminary data.</text>
</comment>
<keyword evidence="9" id="KW-0492">Microsome</keyword>
<feature type="transmembrane region" description="Helical" evidence="17">
    <location>
        <begin position="6"/>
        <end position="28"/>
    </location>
</feature>
<protein>
    <submittedName>
        <fullName evidence="18">Cytochrome P450 3A4</fullName>
    </submittedName>
</protein>
<keyword evidence="6 15" id="KW-0349">Heme</keyword>
<dbReference type="PRINTS" id="PR00385">
    <property type="entry name" value="P450"/>
</dbReference>
<dbReference type="InterPro" id="IPR002403">
    <property type="entry name" value="Cyt_P450_E_grp-IV"/>
</dbReference>
<dbReference type="Gene3D" id="1.10.630.10">
    <property type="entry name" value="Cytochrome P450"/>
    <property type="match status" value="1"/>
</dbReference>
<evidence type="ECO:0000256" key="16">
    <source>
        <dbReference type="RuleBase" id="RU000461"/>
    </source>
</evidence>
<keyword evidence="13 17" id="KW-0472">Membrane</keyword>
<keyword evidence="7 15" id="KW-0479">Metal-binding</keyword>
<evidence type="ECO:0000256" key="14">
    <source>
        <dbReference type="ARBA" id="ARBA00043906"/>
    </source>
</evidence>
<dbReference type="GO" id="GO:0005506">
    <property type="term" value="F:iron ion binding"/>
    <property type="evidence" value="ECO:0007669"/>
    <property type="project" value="InterPro"/>
</dbReference>
<evidence type="ECO:0000256" key="13">
    <source>
        <dbReference type="ARBA" id="ARBA00023136"/>
    </source>
</evidence>
<dbReference type="PRINTS" id="PR00465">
    <property type="entry name" value="EP450IV"/>
</dbReference>
<dbReference type="CDD" id="cd11055">
    <property type="entry name" value="CYP3A-like"/>
    <property type="match status" value="1"/>
</dbReference>
<dbReference type="InterPro" id="IPR050705">
    <property type="entry name" value="Cytochrome_P450_3A"/>
</dbReference>
<dbReference type="PROSITE" id="PS00086">
    <property type="entry name" value="CYTOCHROME_P450"/>
    <property type="match status" value="1"/>
</dbReference>
<dbReference type="OrthoDB" id="6408550at2759"/>
<dbReference type="PANTHER" id="PTHR24302">
    <property type="entry name" value="CYTOCHROME P450 FAMILY 3"/>
    <property type="match status" value="1"/>
</dbReference>
<dbReference type="InterPro" id="IPR001128">
    <property type="entry name" value="Cyt_P450"/>
</dbReference>
<dbReference type="GO" id="GO:0005789">
    <property type="term" value="C:endoplasmic reticulum membrane"/>
    <property type="evidence" value="ECO:0007669"/>
    <property type="project" value="UniProtKB-SubCell"/>
</dbReference>
<evidence type="ECO:0000256" key="7">
    <source>
        <dbReference type="ARBA" id="ARBA00022723"/>
    </source>
</evidence>
<dbReference type="EMBL" id="BMAW01025130">
    <property type="protein sequence ID" value="GFT91045.1"/>
    <property type="molecule type" value="Genomic_DNA"/>
</dbReference>
<keyword evidence="12 16" id="KW-0503">Monooxygenase</keyword>
<feature type="binding site" description="axial binding residue" evidence="15">
    <location>
        <position position="473"/>
    </location>
    <ligand>
        <name>heme</name>
        <dbReference type="ChEBI" id="CHEBI:30413"/>
    </ligand>
    <ligandPart>
        <name>Fe</name>
        <dbReference type="ChEBI" id="CHEBI:18248"/>
    </ligandPart>
</feature>
<keyword evidence="17" id="KW-0812">Transmembrane</keyword>
<evidence type="ECO:0000256" key="12">
    <source>
        <dbReference type="ARBA" id="ARBA00023033"/>
    </source>
</evidence>
<dbReference type="Proteomes" id="UP000887013">
    <property type="component" value="Unassembled WGS sequence"/>
</dbReference>
<evidence type="ECO:0000256" key="9">
    <source>
        <dbReference type="ARBA" id="ARBA00022848"/>
    </source>
</evidence>
<evidence type="ECO:0000256" key="6">
    <source>
        <dbReference type="ARBA" id="ARBA00022617"/>
    </source>
</evidence>
<evidence type="ECO:0000256" key="1">
    <source>
        <dbReference type="ARBA" id="ARBA00001971"/>
    </source>
</evidence>
<evidence type="ECO:0000313" key="18">
    <source>
        <dbReference type="EMBL" id="GFT91045.1"/>
    </source>
</evidence>
<comment type="function">
    <text evidence="14">Cytochromes P450 are a group of heme-thiolate monooxygenases. They oxidize a variety of structurally unrelated compounds, including steroids, fatty acids, and xenobiotics.</text>
</comment>
<keyword evidence="19" id="KW-1185">Reference proteome</keyword>
<evidence type="ECO:0000256" key="4">
    <source>
        <dbReference type="ARBA" id="ARBA00004406"/>
    </source>
</evidence>
<comment type="function">
    <text evidence="2">May be involved in the metabolism of insect hormones and in the breakdown of synthetic insecticides.</text>
</comment>
<proteinExistence type="inferred from homology"/>
<keyword evidence="10 16" id="KW-0560">Oxidoreductase</keyword>
<evidence type="ECO:0000256" key="17">
    <source>
        <dbReference type="SAM" id="Phobius"/>
    </source>
</evidence>
<dbReference type="PANTHER" id="PTHR24302:SF15">
    <property type="entry name" value="FATTY-ACID PEROXYGENASE"/>
    <property type="match status" value="1"/>
</dbReference>
<name>A0A8X6PV05_NEPPI</name>
<dbReference type="InterPro" id="IPR036396">
    <property type="entry name" value="Cyt_P450_sf"/>
</dbReference>
<evidence type="ECO:0000256" key="10">
    <source>
        <dbReference type="ARBA" id="ARBA00023002"/>
    </source>
</evidence>
<accession>A0A8X6PV05</accession>
<evidence type="ECO:0000256" key="15">
    <source>
        <dbReference type="PIRSR" id="PIRSR602403-1"/>
    </source>
</evidence>
<sequence length="535" mass="61512">MLSYEFPLNLWVTPLLILLCIVLLYRFTTRNLDYWEKRNIPYVKPFPIVGSVIEYIREPLFQIEQRRHKKFGRIYGYFEGNRPLLAISDPELLRQILVKDFHVFPERRTIVTGDKIVDKMMSLVTGEDWKRIRTIVTPTFTTGKLKRMMSIFKECAETLVENFKAASKEGSPVEAKGIYGGYSMDVIASSAFSTKIDSHNDPENKFALTARSVFRNDFSWRFILLFLFPKVVKWLRISIFPPKAIHFFRDVTLQIIEERKRTGQTRNDFLQLLMDTAKEVSNDPKSEFNEKESDDLASVYGEVSTNHQVFRGVTKKNLSMDELVAQCVIFFLAGYDSTASTLAFATYMLALNQDIQEKVHEEVIGALKGTGGRLTYEALQNIKHLDNIISETLRLFPPGVRLERLAVSDYKLGDTGITIPKGMIVTVPAYAMHRDPELFTDPEKFDPDRFTPEERAKRDSYAYMPFGAGPRNCIGMRFALMEIKVCLIYVIANFKINRCPETKVPLEFMIATGFLQPKAITLALEQRKDNPLMNT</sequence>
<comment type="subcellular location">
    <subcellularLocation>
        <location evidence="4">Endoplasmic reticulum membrane</location>
        <topology evidence="4">Peripheral membrane protein</topology>
    </subcellularLocation>
    <subcellularLocation>
        <location evidence="3">Microsome membrane</location>
        <topology evidence="3">Peripheral membrane protein</topology>
    </subcellularLocation>
</comment>
<reference evidence="18" key="1">
    <citation type="submission" date="2020-08" db="EMBL/GenBank/DDBJ databases">
        <title>Multicomponent nature underlies the extraordinary mechanical properties of spider dragline silk.</title>
        <authorList>
            <person name="Kono N."/>
            <person name="Nakamura H."/>
            <person name="Mori M."/>
            <person name="Yoshida Y."/>
            <person name="Ohtoshi R."/>
            <person name="Malay A.D."/>
            <person name="Moran D.A.P."/>
            <person name="Tomita M."/>
            <person name="Numata K."/>
            <person name="Arakawa K."/>
        </authorList>
    </citation>
    <scope>NUCLEOTIDE SEQUENCE</scope>
</reference>
<evidence type="ECO:0000256" key="11">
    <source>
        <dbReference type="ARBA" id="ARBA00023004"/>
    </source>
</evidence>
<dbReference type="GO" id="GO:0016705">
    <property type="term" value="F:oxidoreductase activity, acting on paired donors, with incorporation or reduction of molecular oxygen"/>
    <property type="evidence" value="ECO:0007669"/>
    <property type="project" value="InterPro"/>
</dbReference>
<comment type="cofactor">
    <cofactor evidence="1 15">
        <name>heme</name>
        <dbReference type="ChEBI" id="CHEBI:30413"/>
    </cofactor>
</comment>
<dbReference type="SUPFAM" id="SSF48264">
    <property type="entry name" value="Cytochrome P450"/>
    <property type="match status" value="1"/>
</dbReference>
<evidence type="ECO:0000256" key="8">
    <source>
        <dbReference type="ARBA" id="ARBA00022824"/>
    </source>
</evidence>
<dbReference type="GO" id="GO:0020037">
    <property type="term" value="F:heme binding"/>
    <property type="evidence" value="ECO:0007669"/>
    <property type="project" value="InterPro"/>
</dbReference>
<dbReference type="AlphaFoldDB" id="A0A8X6PV05"/>
<comment type="similarity">
    <text evidence="5 16">Belongs to the cytochrome P450 family.</text>
</comment>
<gene>
    <name evidence="18" type="primary">CYP3A4</name>
    <name evidence="18" type="ORF">NPIL_3451</name>
</gene>